<organism evidence="1 2">
    <name type="scientific">Pseudopedobacter saltans</name>
    <dbReference type="NCBI Taxonomy" id="151895"/>
    <lineage>
        <taxon>Bacteria</taxon>
        <taxon>Pseudomonadati</taxon>
        <taxon>Bacteroidota</taxon>
        <taxon>Sphingobacteriia</taxon>
        <taxon>Sphingobacteriales</taxon>
        <taxon>Sphingobacteriaceae</taxon>
        <taxon>Pseudopedobacter</taxon>
    </lineage>
</organism>
<reference evidence="1 2" key="1">
    <citation type="submission" date="2017-11" db="EMBL/GenBank/DDBJ databases">
        <title>Infants hospitalized years apart are colonized by the same room-sourced microbial strains.</title>
        <authorList>
            <person name="Brooks B."/>
            <person name="Olm M.R."/>
            <person name="Firek B.A."/>
            <person name="Baker R."/>
            <person name="Thomas B.C."/>
            <person name="Morowitz M.J."/>
            <person name="Banfield J.F."/>
        </authorList>
    </citation>
    <scope>NUCLEOTIDE SEQUENCE [LARGE SCALE GENOMIC DNA]</scope>
    <source>
        <strain evidence="1">S2_009_000_R2_76</strain>
    </source>
</reference>
<sequence>MKYINKPYSVFADGSAGYDVKKAVLVLNRKGIGKNNFLYYLRKFGFLNEQNRATEEYKSKCFCDKLSLKLSDGRLSWRVCVSDKFMEYLKSEGVFARIEKEDVQYCLDTFGTEI</sequence>
<proteinExistence type="predicted"/>
<dbReference type="Proteomes" id="UP000249645">
    <property type="component" value="Unassembled WGS sequence"/>
</dbReference>
<gene>
    <name evidence="1" type="ORF">DI598_01625</name>
</gene>
<protein>
    <submittedName>
        <fullName evidence="1">Uncharacterized protein</fullName>
    </submittedName>
</protein>
<accession>A0A2W5FAW4</accession>
<evidence type="ECO:0000313" key="1">
    <source>
        <dbReference type="EMBL" id="PZP52083.1"/>
    </source>
</evidence>
<name>A0A2W5FAW4_9SPHI</name>
<evidence type="ECO:0000313" key="2">
    <source>
        <dbReference type="Proteomes" id="UP000249645"/>
    </source>
</evidence>
<dbReference type="AlphaFoldDB" id="A0A2W5FAW4"/>
<comment type="caution">
    <text evidence="1">The sequence shown here is derived from an EMBL/GenBank/DDBJ whole genome shotgun (WGS) entry which is preliminary data.</text>
</comment>
<dbReference type="EMBL" id="QFOI01000013">
    <property type="protein sequence ID" value="PZP52083.1"/>
    <property type="molecule type" value="Genomic_DNA"/>
</dbReference>